<dbReference type="AlphaFoldDB" id="A0A0E0K1V4"/>
<dbReference type="EnsemblPlants" id="OPUNC02G20480.1">
    <property type="protein sequence ID" value="OPUNC02G20480.1"/>
    <property type="gene ID" value="OPUNC02G20480"/>
</dbReference>
<keyword evidence="2" id="KW-1185">Reference proteome</keyword>
<dbReference type="Proteomes" id="UP000026962">
    <property type="component" value="Chromosome 2"/>
</dbReference>
<evidence type="ECO:0000313" key="1">
    <source>
        <dbReference type="EnsemblPlants" id="OPUNC02G20480.1"/>
    </source>
</evidence>
<evidence type="ECO:0000313" key="2">
    <source>
        <dbReference type="Proteomes" id="UP000026962"/>
    </source>
</evidence>
<organism evidence="1">
    <name type="scientific">Oryza punctata</name>
    <name type="common">Red rice</name>
    <dbReference type="NCBI Taxonomy" id="4537"/>
    <lineage>
        <taxon>Eukaryota</taxon>
        <taxon>Viridiplantae</taxon>
        <taxon>Streptophyta</taxon>
        <taxon>Embryophyta</taxon>
        <taxon>Tracheophyta</taxon>
        <taxon>Spermatophyta</taxon>
        <taxon>Magnoliopsida</taxon>
        <taxon>Liliopsida</taxon>
        <taxon>Poales</taxon>
        <taxon>Poaceae</taxon>
        <taxon>BOP clade</taxon>
        <taxon>Oryzoideae</taxon>
        <taxon>Oryzeae</taxon>
        <taxon>Oryzinae</taxon>
        <taxon>Oryza</taxon>
    </lineage>
</organism>
<reference evidence="1" key="1">
    <citation type="submission" date="2015-04" db="UniProtKB">
        <authorList>
            <consortium name="EnsemblPlants"/>
        </authorList>
    </citation>
    <scope>IDENTIFICATION</scope>
</reference>
<dbReference type="Gramene" id="OPUNC02G20480.1">
    <property type="protein sequence ID" value="OPUNC02G20480.1"/>
    <property type="gene ID" value="OPUNC02G20480"/>
</dbReference>
<dbReference type="HOGENOM" id="CLU_2376489_0_0_1"/>
<dbReference type="STRING" id="4537.A0A0E0K1V4"/>
<proteinExistence type="predicted"/>
<sequence>MFGFSKDHDMAAMHTIVEAIGDMFSFIEKEATIQDGALVAFSVAVQELRLNVACVDMGVCIKAVKSGCFKSHLDEDTRDVVVPGTPVLERVMERS</sequence>
<reference evidence="1" key="2">
    <citation type="submission" date="2018-05" db="EMBL/GenBank/DDBJ databases">
        <title>OpunRS2 (Oryza punctata Reference Sequence Version 2).</title>
        <authorList>
            <person name="Zhang J."/>
            <person name="Kudrna D."/>
            <person name="Lee S."/>
            <person name="Talag J."/>
            <person name="Welchert J."/>
            <person name="Wing R.A."/>
        </authorList>
    </citation>
    <scope>NUCLEOTIDE SEQUENCE [LARGE SCALE GENOMIC DNA]</scope>
</reference>
<accession>A0A0E0K1V4</accession>
<name>A0A0E0K1V4_ORYPU</name>
<protein>
    <submittedName>
        <fullName evidence="1">Uncharacterized protein</fullName>
    </submittedName>
</protein>